<name>A0A6N8DRY3_RHOAC</name>
<sequence length="499" mass="55883">MSYQAGSDLVFTASPGRDFVARRGFLGIPFAERLGLPREAIESYFALPSDAEIEVVMPGERARRGGGDYLYVVPADSCHRHDRWFVRMRPARGGVKERWSTCCRIDELDRAKAKYLACLSKLRAHHLNRVSPTARPVADVLTEFVALSSHRHHVLGKISGGYLASVFYSVERLIRWIGDMHVGDVDKFTSARWMEWAKGAMPGGGGYSHNTAFADVYMLRAALEAVLNTDDVLYRAPFEMPAEAPTSNEAFTPGDIARVPVAAETGRIWDAGTGDWKRDGDGAYVLRRTEIARAARPYGRFFLLGVWFGSRTKVNLNLSWTDNGGPWIDLDRKLLHRLGKNEEESAKRRGFCDIPDTIVPILRAWRDEDLAHGCDRVLHTWDYGPIAETCYQVWYGLLEAAGAQRLNPHCLKHTCVWILKLEEVPLASAADYLFTWPHTLVKRYGPDWDARSTSRAAQAIGSMKLFNERYRDEAVRKALVAAGAPAPANDDDPVVEMTA</sequence>
<proteinExistence type="predicted"/>
<dbReference type="InterPro" id="IPR013762">
    <property type="entry name" value="Integrase-like_cat_sf"/>
</dbReference>
<protein>
    <submittedName>
        <fullName evidence="2">Uncharacterized protein</fullName>
    </submittedName>
</protein>
<evidence type="ECO:0000256" key="1">
    <source>
        <dbReference type="ARBA" id="ARBA00023172"/>
    </source>
</evidence>
<reference evidence="2 3" key="1">
    <citation type="submission" date="2019-11" db="EMBL/GenBank/DDBJ databases">
        <title>Whole-genome sequence of a Rhodoblastus acidophilus DSM 142.</title>
        <authorList>
            <person name="Kyndt J.A."/>
            <person name="Meyer T.E."/>
        </authorList>
    </citation>
    <scope>NUCLEOTIDE SEQUENCE [LARGE SCALE GENOMIC DNA]</scope>
    <source>
        <strain evidence="2 3">DSM 142</strain>
    </source>
</reference>
<comment type="caution">
    <text evidence="2">The sequence shown here is derived from an EMBL/GenBank/DDBJ whole genome shotgun (WGS) entry which is preliminary data.</text>
</comment>
<dbReference type="AlphaFoldDB" id="A0A6N8DRY3"/>
<dbReference type="GO" id="GO:0015074">
    <property type="term" value="P:DNA integration"/>
    <property type="evidence" value="ECO:0007669"/>
    <property type="project" value="InterPro"/>
</dbReference>
<dbReference type="SUPFAM" id="SSF56349">
    <property type="entry name" value="DNA breaking-rejoining enzymes"/>
    <property type="match status" value="1"/>
</dbReference>
<evidence type="ECO:0000313" key="2">
    <source>
        <dbReference type="EMBL" id="MTV33330.1"/>
    </source>
</evidence>
<evidence type="ECO:0000313" key="3">
    <source>
        <dbReference type="Proteomes" id="UP000439113"/>
    </source>
</evidence>
<dbReference type="GO" id="GO:0006310">
    <property type="term" value="P:DNA recombination"/>
    <property type="evidence" value="ECO:0007669"/>
    <property type="project" value="UniProtKB-KW"/>
</dbReference>
<accession>A0A6N8DRY3</accession>
<keyword evidence="1" id="KW-0233">DNA recombination</keyword>
<organism evidence="2 3">
    <name type="scientific">Rhodoblastus acidophilus</name>
    <name type="common">Rhodopseudomonas acidophila</name>
    <dbReference type="NCBI Taxonomy" id="1074"/>
    <lineage>
        <taxon>Bacteria</taxon>
        <taxon>Pseudomonadati</taxon>
        <taxon>Pseudomonadota</taxon>
        <taxon>Alphaproteobacteria</taxon>
        <taxon>Hyphomicrobiales</taxon>
        <taxon>Rhodoblastaceae</taxon>
        <taxon>Rhodoblastus</taxon>
    </lineage>
</organism>
<dbReference type="Gene3D" id="1.10.443.10">
    <property type="entry name" value="Intergrase catalytic core"/>
    <property type="match status" value="1"/>
</dbReference>
<dbReference type="EMBL" id="WNKS01000036">
    <property type="protein sequence ID" value="MTV33330.1"/>
    <property type="molecule type" value="Genomic_DNA"/>
</dbReference>
<dbReference type="Proteomes" id="UP000439113">
    <property type="component" value="Unassembled WGS sequence"/>
</dbReference>
<dbReference type="InterPro" id="IPR011010">
    <property type="entry name" value="DNA_brk_join_enz"/>
</dbReference>
<dbReference type="OrthoDB" id="9808346at2"/>
<dbReference type="GO" id="GO:0003677">
    <property type="term" value="F:DNA binding"/>
    <property type="evidence" value="ECO:0007669"/>
    <property type="project" value="InterPro"/>
</dbReference>
<dbReference type="RefSeq" id="WP_155448008.1">
    <property type="nucleotide sequence ID" value="NZ_JAOQNR010000030.1"/>
</dbReference>
<gene>
    <name evidence="2" type="ORF">GJ654_20345</name>
</gene>